<evidence type="ECO:0000313" key="8">
    <source>
        <dbReference type="EMBL" id="OCH93054.1"/>
    </source>
</evidence>
<proteinExistence type="predicted"/>
<feature type="transmembrane region" description="Helical" evidence="6">
    <location>
        <begin position="162"/>
        <end position="182"/>
    </location>
</feature>
<name>A0A8E2DNI1_9APHY</name>
<comment type="subcellular location">
    <subcellularLocation>
        <location evidence="1">Membrane</location>
        <topology evidence="1">Multi-pass membrane protein</topology>
    </subcellularLocation>
</comment>
<evidence type="ECO:0000256" key="5">
    <source>
        <dbReference type="SAM" id="MobiDB-lite"/>
    </source>
</evidence>
<dbReference type="SUPFAM" id="SSF103473">
    <property type="entry name" value="MFS general substrate transporter"/>
    <property type="match status" value="1"/>
</dbReference>
<dbReference type="InterPro" id="IPR005828">
    <property type="entry name" value="MFS_sugar_transport-like"/>
</dbReference>
<gene>
    <name evidence="8" type="ORF">OBBRIDRAFT_380345</name>
</gene>
<feature type="transmembrane region" description="Helical" evidence="6">
    <location>
        <begin position="414"/>
        <end position="434"/>
    </location>
</feature>
<feature type="region of interest" description="Disordered" evidence="5">
    <location>
        <begin position="1"/>
        <end position="30"/>
    </location>
</feature>
<evidence type="ECO:0000256" key="4">
    <source>
        <dbReference type="ARBA" id="ARBA00023136"/>
    </source>
</evidence>
<keyword evidence="9" id="KW-1185">Reference proteome</keyword>
<sequence length="585" mass="63408">MAALFKPVHLSETPSGDARTDREHETSHLGSRVRVLNEQRQAVLAKIDEANFSWFHVKIALVAGAGFFADGYDIYSINMITTMLGYLYGSAQDPSDPSIAGRSLGTGQSFGVKVATPAGTLIGQLLFGWLADVLGRKRIYGLELIIMILATFGQTICAGGQAVNIISLLIVWRLIMGIGVGGDYPLSSVISAEFSSTRIRGRLMAVVFSNYGWGQLGATIASTVVVSAYKSSILHDEAALLRDLDQIWRLIVGFGCIPAAVAIYFRFTIPETPRFTMDIESNVVQAAKDVDNYLSSDMHSVDPEAPVARVHAPKASRRDFRAYFSQWKNLKVLIGTSWSWFVLDVAVYGLNLNSSILLEAIHFGPASKGLTSTAAVIYQTMHNVCIGNLILSIASFIPGYCTCFLLIDRWGRIPLQLTGFIANTVLLVAMGSAYGKLTQTGTGQSAFVALYVLSTFFQSVGPNTTTFVLPGEAFPTRYRSTAHGISAASGKLGAVLAQVAFQFLKDIGGENHWIGHIMQIFGAFMITGVASTLLIPETKQKTLEDLSNEDQHEFLQTVSTASSNDEDSECKAASIEMAPLTSQYR</sequence>
<organism evidence="8 9">
    <name type="scientific">Obba rivulosa</name>
    <dbReference type="NCBI Taxonomy" id="1052685"/>
    <lineage>
        <taxon>Eukaryota</taxon>
        <taxon>Fungi</taxon>
        <taxon>Dikarya</taxon>
        <taxon>Basidiomycota</taxon>
        <taxon>Agaricomycotina</taxon>
        <taxon>Agaricomycetes</taxon>
        <taxon>Polyporales</taxon>
        <taxon>Gelatoporiaceae</taxon>
        <taxon>Obba</taxon>
    </lineage>
</organism>
<dbReference type="GO" id="GO:0016020">
    <property type="term" value="C:membrane"/>
    <property type="evidence" value="ECO:0007669"/>
    <property type="project" value="UniProtKB-SubCell"/>
</dbReference>
<evidence type="ECO:0000256" key="1">
    <source>
        <dbReference type="ARBA" id="ARBA00004141"/>
    </source>
</evidence>
<feature type="compositionally biased region" description="Basic and acidic residues" evidence="5">
    <location>
        <begin position="18"/>
        <end position="27"/>
    </location>
</feature>
<dbReference type="Proteomes" id="UP000250043">
    <property type="component" value="Unassembled WGS sequence"/>
</dbReference>
<protein>
    <submittedName>
        <fullName evidence="8">Phosphate transporter</fullName>
    </submittedName>
</protein>
<feature type="transmembrane region" description="Helical" evidence="6">
    <location>
        <begin position="139"/>
        <end position="156"/>
    </location>
</feature>
<feature type="domain" description="Major facilitator superfamily (MFS) profile" evidence="7">
    <location>
        <begin position="59"/>
        <end position="540"/>
    </location>
</feature>
<dbReference type="Gene3D" id="1.20.1250.20">
    <property type="entry name" value="MFS general substrate transporter like domains"/>
    <property type="match status" value="2"/>
</dbReference>
<keyword evidence="2 6" id="KW-0812">Transmembrane</keyword>
<dbReference type="PROSITE" id="PS00217">
    <property type="entry name" value="SUGAR_TRANSPORT_2"/>
    <property type="match status" value="1"/>
</dbReference>
<dbReference type="InterPro" id="IPR020846">
    <property type="entry name" value="MFS_dom"/>
</dbReference>
<evidence type="ECO:0000259" key="7">
    <source>
        <dbReference type="PROSITE" id="PS50850"/>
    </source>
</evidence>
<evidence type="ECO:0000256" key="6">
    <source>
        <dbReference type="SAM" id="Phobius"/>
    </source>
</evidence>
<keyword evidence="3 6" id="KW-1133">Transmembrane helix</keyword>
<feature type="region of interest" description="Disordered" evidence="5">
    <location>
        <begin position="558"/>
        <end position="585"/>
    </location>
</feature>
<keyword evidence="4 6" id="KW-0472">Membrane</keyword>
<dbReference type="Pfam" id="PF00083">
    <property type="entry name" value="Sugar_tr"/>
    <property type="match status" value="1"/>
</dbReference>
<accession>A0A8E2DNI1</accession>
<evidence type="ECO:0000256" key="3">
    <source>
        <dbReference type="ARBA" id="ARBA00022989"/>
    </source>
</evidence>
<feature type="transmembrane region" description="Helical" evidence="6">
    <location>
        <begin position="386"/>
        <end position="407"/>
    </location>
</feature>
<dbReference type="InterPro" id="IPR036259">
    <property type="entry name" value="MFS_trans_sf"/>
</dbReference>
<reference evidence="8 9" key="1">
    <citation type="submission" date="2016-07" db="EMBL/GenBank/DDBJ databases">
        <title>Draft genome of the white-rot fungus Obba rivulosa 3A-2.</title>
        <authorList>
            <consortium name="DOE Joint Genome Institute"/>
            <person name="Miettinen O."/>
            <person name="Riley R."/>
            <person name="Acob R."/>
            <person name="Barry K."/>
            <person name="Cullen D."/>
            <person name="De Vries R."/>
            <person name="Hainaut M."/>
            <person name="Hatakka A."/>
            <person name="Henrissat B."/>
            <person name="Hilden K."/>
            <person name="Kuo R."/>
            <person name="Labutti K."/>
            <person name="Lipzen A."/>
            <person name="Makela M.R."/>
            <person name="Sandor L."/>
            <person name="Spatafora J.W."/>
            <person name="Grigoriev I.V."/>
            <person name="Hibbett D.S."/>
        </authorList>
    </citation>
    <scope>NUCLEOTIDE SEQUENCE [LARGE SCALE GENOMIC DNA]</scope>
    <source>
        <strain evidence="8 9">3A-2</strain>
    </source>
</reference>
<feature type="transmembrane region" description="Helical" evidence="6">
    <location>
        <begin position="247"/>
        <end position="267"/>
    </location>
</feature>
<dbReference type="PANTHER" id="PTHR24064">
    <property type="entry name" value="SOLUTE CARRIER FAMILY 22 MEMBER"/>
    <property type="match status" value="1"/>
</dbReference>
<dbReference type="PROSITE" id="PS50850">
    <property type="entry name" value="MFS"/>
    <property type="match status" value="1"/>
</dbReference>
<dbReference type="InterPro" id="IPR005829">
    <property type="entry name" value="Sugar_transporter_CS"/>
</dbReference>
<dbReference type="EMBL" id="KV722360">
    <property type="protein sequence ID" value="OCH93054.1"/>
    <property type="molecule type" value="Genomic_DNA"/>
</dbReference>
<dbReference type="CDD" id="cd17364">
    <property type="entry name" value="MFS_PhT"/>
    <property type="match status" value="1"/>
</dbReference>
<feature type="transmembrane region" description="Helical" evidence="6">
    <location>
        <begin position="513"/>
        <end position="535"/>
    </location>
</feature>
<dbReference type="AlphaFoldDB" id="A0A8E2DNI1"/>
<evidence type="ECO:0000256" key="2">
    <source>
        <dbReference type="ARBA" id="ARBA00022692"/>
    </source>
</evidence>
<dbReference type="GO" id="GO:0022857">
    <property type="term" value="F:transmembrane transporter activity"/>
    <property type="evidence" value="ECO:0007669"/>
    <property type="project" value="InterPro"/>
</dbReference>
<evidence type="ECO:0000313" key="9">
    <source>
        <dbReference type="Proteomes" id="UP000250043"/>
    </source>
</evidence>
<dbReference type="OrthoDB" id="433512at2759"/>
<feature type="transmembrane region" description="Helical" evidence="6">
    <location>
        <begin position="203"/>
        <end position="227"/>
    </location>
</feature>
<feature type="transmembrane region" description="Helical" evidence="6">
    <location>
        <begin position="446"/>
        <end position="469"/>
    </location>
</feature>